<accession>A0ABX1X418</accession>
<dbReference type="InterPro" id="IPR050639">
    <property type="entry name" value="SSR_resolvase"/>
</dbReference>
<dbReference type="InterPro" id="IPR011109">
    <property type="entry name" value="DNA_bind_recombinase_dom"/>
</dbReference>
<proteinExistence type="predicted"/>
<dbReference type="Pfam" id="PF07508">
    <property type="entry name" value="Recombinase"/>
    <property type="match status" value="1"/>
</dbReference>
<reference evidence="3 4" key="1">
    <citation type="submission" date="2019-10" db="EMBL/GenBank/DDBJ databases">
        <title>Description of Paenibacillus humi sp. nov.</title>
        <authorList>
            <person name="Carlier A."/>
            <person name="Qi S."/>
        </authorList>
    </citation>
    <scope>NUCLEOTIDE SEQUENCE [LARGE SCALE GENOMIC DNA]</scope>
    <source>
        <strain evidence="3 4">LMG 31461</strain>
    </source>
</reference>
<dbReference type="InterPro" id="IPR025827">
    <property type="entry name" value="Zn_ribbon_recom_dom"/>
</dbReference>
<feature type="domain" description="Recombinase" evidence="2">
    <location>
        <begin position="156"/>
        <end position="276"/>
    </location>
</feature>
<evidence type="ECO:0000313" key="4">
    <source>
        <dbReference type="Proteomes" id="UP000653578"/>
    </source>
</evidence>
<dbReference type="PROSITE" id="PS51737">
    <property type="entry name" value="RECOMBINASE_DNA_BIND"/>
    <property type="match status" value="1"/>
</dbReference>
<dbReference type="EMBL" id="WHNY01000009">
    <property type="protein sequence ID" value="NOU63146.1"/>
    <property type="molecule type" value="Genomic_DNA"/>
</dbReference>
<sequence length="479" mass="56005">MRVAAYYRVSSDEQALKGNSLFEQQERLSSYCKAMGWDPPTFYEDDGYSGKDLNRPAIKRLLEDIQSKNFDMVLTTKSDRLCRKLLDLLKLVEFFKNHDCNYTSSTEHFDTSTPTGMLALQILGSFAEFERERIRERVKENHMSLARQGKMIGKAAYGYNIVDGSYEINIEESLIVHNIFKWFLEGMGARHIAKRLNDLGIPSKNDVRWNEQRIRSLLSLETLTGQFIYNRTYRKESKTLVRPRDEWIIIDDHHDPLIDLFTFERVQELLNGRVKKARKYAADDKYLLSGLTYCGHCGEKMHGRTYHNKNTKYVCSEYVKRSGCYFHYIYRDDLESVIVHEVIELLNPIQKPSKLFLIVNNEHKHKNLDQRKLLEDQLDKISARMQKQIVGWEKELISDDDLKIAKIRLENERLSILTSIELLENTENTSDEFKVKEKVKALESELLSGDRLRIKSALCQVVNKIIITNGENVQIVWEI</sequence>
<organism evidence="3 4">
    <name type="scientific">Paenibacillus plantarum</name>
    <dbReference type="NCBI Taxonomy" id="2654975"/>
    <lineage>
        <taxon>Bacteria</taxon>
        <taxon>Bacillati</taxon>
        <taxon>Bacillota</taxon>
        <taxon>Bacilli</taxon>
        <taxon>Bacillales</taxon>
        <taxon>Paenibacillaceae</taxon>
        <taxon>Paenibacillus</taxon>
    </lineage>
</organism>
<evidence type="ECO:0000259" key="1">
    <source>
        <dbReference type="PROSITE" id="PS51736"/>
    </source>
</evidence>
<dbReference type="PANTHER" id="PTHR30461:SF23">
    <property type="entry name" value="DNA RECOMBINASE-RELATED"/>
    <property type="match status" value="1"/>
</dbReference>
<dbReference type="Gene3D" id="3.90.1750.20">
    <property type="entry name" value="Putative Large Serine Recombinase, Chain B, Domain 2"/>
    <property type="match status" value="1"/>
</dbReference>
<dbReference type="PROSITE" id="PS51736">
    <property type="entry name" value="RECOMBINASES_3"/>
    <property type="match status" value="1"/>
</dbReference>
<dbReference type="SUPFAM" id="SSF53041">
    <property type="entry name" value="Resolvase-like"/>
    <property type="match status" value="1"/>
</dbReference>
<name>A0ABX1X418_9BACL</name>
<evidence type="ECO:0000313" key="3">
    <source>
        <dbReference type="EMBL" id="NOU63146.1"/>
    </source>
</evidence>
<comment type="caution">
    <text evidence="3">The sequence shown here is derived from an EMBL/GenBank/DDBJ whole genome shotgun (WGS) entry which is preliminary data.</text>
</comment>
<dbReference type="CDD" id="cd00338">
    <property type="entry name" value="Ser_Recombinase"/>
    <property type="match status" value="1"/>
</dbReference>
<feature type="domain" description="Resolvase/invertase-type recombinase catalytic" evidence="1">
    <location>
        <begin position="2"/>
        <end position="149"/>
    </location>
</feature>
<dbReference type="InterPro" id="IPR006119">
    <property type="entry name" value="Resolv_N"/>
</dbReference>
<dbReference type="RefSeq" id="WP_171628954.1">
    <property type="nucleotide sequence ID" value="NZ_WHNY01000009.1"/>
</dbReference>
<dbReference type="PANTHER" id="PTHR30461">
    <property type="entry name" value="DNA-INVERTASE FROM LAMBDOID PROPHAGE"/>
    <property type="match status" value="1"/>
</dbReference>
<dbReference type="Proteomes" id="UP000653578">
    <property type="component" value="Unassembled WGS sequence"/>
</dbReference>
<gene>
    <name evidence="3" type="ORF">GC096_03680</name>
</gene>
<dbReference type="Pfam" id="PF00239">
    <property type="entry name" value="Resolvase"/>
    <property type="match status" value="1"/>
</dbReference>
<evidence type="ECO:0000259" key="2">
    <source>
        <dbReference type="PROSITE" id="PS51737"/>
    </source>
</evidence>
<dbReference type="Gene3D" id="3.40.50.1390">
    <property type="entry name" value="Resolvase, N-terminal catalytic domain"/>
    <property type="match status" value="1"/>
</dbReference>
<dbReference type="InterPro" id="IPR038109">
    <property type="entry name" value="DNA_bind_recomb_sf"/>
</dbReference>
<dbReference type="Pfam" id="PF13408">
    <property type="entry name" value="Zn_ribbon_recom"/>
    <property type="match status" value="1"/>
</dbReference>
<dbReference type="InterPro" id="IPR036162">
    <property type="entry name" value="Resolvase-like_N_sf"/>
</dbReference>
<protein>
    <submittedName>
        <fullName evidence="3">Recombinase family protein</fullName>
    </submittedName>
</protein>
<dbReference type="SMART" id="SM00857">
    <property type="entry name" value="Resolvase"/>
    <property type="match status" value="1"/>
</dbReference>
<keyword evidence="4" id="KW-1185">Reference proteome</keyword>